<dbReference type="PANTHER" id="PTHR21321">
    <property type="entry name" value="PNAS-3 RELATED"/>
    <property type="match status" value="1"/>
</dbReference>
<dbReference type="OMA" id="HSSFEIC"/>
<sequence>MDYEGATKKNKPNVQVVYFRVIELNRYLKKKGKLSCINLQSKKTNGYFNIQTTGENLYREQAGGVIVDLPLNFLQSLLSFQAKPELFKEISKYSSFEVFLGKNGRIWIKGHDAVLINFIKKMCTLIIRLTINLINKFSSQFQL</sequence>
<organism evidence="3 4">
    <name type="scientific">Paramecium octaurelia</name>
    <dbReference type="NCBI Taxonomy" id="43137"/>
    <lineage>
        <taxon>Eukaryota</taxon>
        <taxon>Sar</taxon>
        <taxon>Alveolata</taxon>
        <taxon>Ciliophora</taxon>
        <taxon>Intramacronucleata</taxon>
        <taxon>Oligohymenophorea</taxon>
        <taxon>Peniculida</taxon>
        <taxon>Parameciidae</taxon>
        <taxon>Paramecium</taxon>
    </lineage>
</organism>
<dbReference type="GO" id="GO:0034475">
    <property type="term" value="P:U4 snRNA 3'-end processing"/>
    <property type="evidence" value="ECO:0007669"/>
    <property type="project" value="TreeGrafter"/>
</dbReference>
<dbReference type="GO" id="GO:0000177">
    <property type="term" value="C:cytoplasmic exosome (RNase complex)"/>
    <property type="evidence" value="ECO:0007669"/>
    <property type="project" value="TreeGrafter"/>
</dbReference>
<dbReference type="Pfam" id="PF15985">
    <property type="entry name" value="KH_6"/>
    <property type="match status" value="1"/>
</dbReference>
<reference evidence="3" key="1">
    <citation type="submission" date="2021-01" db="EMBL/GenBank/DDBJ databases">
        <authorList>
            <consortium name="Genoscope - CEA"/>
            <person name="William W."/>
        </authorList>
    </citation>
    <scope>NUCLEOTIDE SEQUENCE</scope>
</reference>
<dbReference type="GO" id="GO:0071051">
    <property type="term" value="P:poly(A)-dependent snoRNA 3'-end processing"/>
    <property type="evidence" value="ECO:0007669"/>
    <property type="project" value="TreeGrafter"/>
</dbReference>
<evidence type="ECO:0000313" key="4">
    <source>
        <dbReference type="Proteomes" id="UP000683925"/>
    </source>
</evidence>
<evidence type="ECO:0000256" key="1">
    <source>
        <dbReference type="ARBA" id="ARBA00004123"/>
    </source>
</evidence>
<dbReference type="InterPro" id="IPR004088">
    <property type="entry name" value="KH_dom_type_1"/>
</dbReference>
<dbReference type="EMBL" id="CAJJDP010000012">
    <property type="protein sequence ID" value="CAD8142278.1"/>
    <property type="molecule type" value="Genomic_DNA"/>
</dbReference>
<name>A0A8S1SQY4_PAROT</name>
<dbReference type="GO" id="GO:0003723">
    <property type="term" value="F:RNA binding"/>
    <property type="evidence" value="ECO:0007669"/>
    <property type="project" value="InterPro"/>
</dbReference>
<dbReference type="GO" id="GO:0071035">
    <property type="term" value="P:nuclear polyadenylation-dependent rRNA catabolic process"/>
    <property type="evidence" value="ECO:0007669"/>
    <property type="project" value="TreeGrafter"/>
</dbReference>
<dbReference type="InterPro" id="IPR026699">
    <property type="entry name" value="Exosome_RNA_bind1/RRP40/RRP4"/>
</dbReference>
<proteinExistence type="predicted"/>
<dbReference type="GO" id="GO:0071038">
    <property type="term" value="P:TRAMP-dependent tRNA surveillance pathway"/>
    <property type="evidence" value="ECO:0007669"/>
    <property type="project" value="TreeGrafter"/>
</dbReference>
<dbReference type="Proteomes" id="UP000683925">
    <property type="component" value="Unassembled WGS sequence"/>
</dbReference>
<comment type="caution">
    <text evidence="3">The sequence shown here is derived from an EMBL/GenBank/DDBJ whole genome shotgun (WGS) entry which is preliminary data.</text>
</comment>
<evidence type="ECO:0000313" key="3">
    <source>
        <dbReference type="EMBL" id="CAD8142278.1"/>
    </source>
</evidence>
<dbReference type="GO" id="GO:0000467">
    <property type="term" value="P:exonucleolytic trimming to generate mature 3'-end of 5.8S rRNA from tricistronic rRNA transcript (SSU-rRNA, 5.8S rRNA, LSU-rRNA)"/>
    <property type="evidence" value="ECO:0007669"/>
    <property type="project" value="TreeGrafter"/>
</dbReference>
<evidence type="ECO:0000259" key="2">
    <source>
        <dbReference type="Pfam" id="PF15985"/>
    </source>
</evidence>
<dbReference type="GO" id="GO:0000176">
    <property type="term" value="C:nuclear exosome (RNase complex)"/>
    <property type="evidence" value="ECO:0007669"/>
    <property type="project" value="TreeGrafter"/>
</dbReference>
<dbReference type="GO" id="GO:0071034">
    <property type="term" value="P:CUT catabolic process"/>
    <property type="evidence" value="ECO:0007669"/>
    <property type="project" value="TreeGrafter"/>
</dbReference>
<protein>
    <recommendedName>
        <fullName evidence="2">K Homology domain-containing protein</fullName>
    </recommendedName>
</protein>
<feature type="domain" description="K Homology" evidence="2">
    <location>
        <begin position="64"/>
        <end position="113"/>
    </location>
</feature>
<comment type="subcellular location">
    <subcellularLocation>
        <location evidence="1">Nucleus</location>
    </subcellularLocation>
</comment>
<accession>A0A8S1SQY4</accession>
<dbReference type="AlphaFoldDB" id="A0A8S1SQY4"/>
<keyword evidence="4" id="KW-1185">Reference proteome</keyword>
<gene>
    <name evidence="3" type="ORF">POCTA_138.1.T0130397</name>
</gene>
<dbReference type="OrthoDB" id="340500at2759"/>
<dbReference type="PANTHER" id="PTHR21321:SF1">
    <property type="entry name" value="EXOSOME COMPLEX COMPONENT RRP40"/>
    <property type="match status" value="1"/>
</dbReference>